<dbReference type="GO" id="GO:0006310">
    <property type="term" value="P:DNA recombination"/>
    <property type="evidence" value="ECO:0007669"/>
    <property type="project" value="UniProtKB-KW"/>
</dbReference>
<keyword evidence="1" id="KW-0229">DNA integration</keyword>
<keyword evidence="3" id="KW-0233">DNA recombination</keyword>
<sequence length="331" mass="37257">MDKIFEDFLLFKAANDGCKPRTIAAYRDTLNRFSQWLAGKNPLTVSADELAVFTGPYLHKKGLKAVSRKPHISCLREFYAYTGRLKLSDAALSGSLNYPKTGSPLPRVMTLDSAEKLMWQPDLSSFDGLRDAAILSVLIGCGLRISGLAALNRSNLITAIDQGEPRLLLRTTEKGDKTRQLPVPRETEMLLRVYLEHPELQTIDTLLPDGDHVLFVSTRNRNCPDYLYHGERRRLSTRAIAKMIRKRGLAAGIPTDQLHPHAMRHLFGTELEESDISHRVTQDLLGHADPKSTKIYVHLATRKLFRDLDRANPLAKIKTPASDLLDSLRRK</sequence>
<evidence type="ECO:0000256" key="4">
    <source>
        <dbReference type="PROSITE-ProRule" id="PRU01248"/>
    </source>
</evidence>
<dbReference type="InterPro" id="IPR013762">
    <property type="entry name" value="Integrase-like_cat_sf"/>
</dbReference>
<organism evidence="7">
    <name type="scientific">Neisseria leonii</name>
    <dbReference type="NCBI Taxonomy" id="2995413"/>
    <lineage>
        <taxon>Bacteria</taxon>
        <taxon>Pseudomonadati</taxon>
        <taxon>Pseudomonadota</taxon>
        <taxon>Betaproteobacteria</taxon>
        <taxon>Neisseriales</taxon>
        <taxon>Neisseriaceae</taxon>
        <taxon>Neisseria</taxon>
    </lineage>
</organism>
<evidence type="ECO:0000313" key="8">
    <source>
        <dbReference type="EMBL" id="WWY02870.1"/>
    </source>
</evidence>
<dbReference type="PROSITE" id="PS51900">
    <property type="entry name" value="CB"/>
    <property type="match status" value="1"/>
</dbReference>
<dbReference type="RefSeq" id="WP_274584903.1">
    <property type="nucleotide sequence ID" value="NZ_CP146598.1"/>
</dbReference>
<keyword evidence="2 4" id="KW-0238">DNA-binding</keyword>
<dbReference type="Gene3D" id="1.10.150.130">
    <property type="match status" value="1"/>
</dbReference>
<dbReference type="PROSITE" id="PS51898">
    <property type="entry name" value="TYR_RECOMBINASE"/>
    <property type="match status" value="1"/>
</dbReference>
<evidence type="ECO:0000259" key="6">
    <source>
        <dbReference type="PROSITE" id="PS51900"/>
    </source>
</evidence>
<dbReference type="Proteomes" id="UP001149607">
    <property type="component" value="Chromosome"/>
</dbReference>
<evidence type="ECO:0000313" key="7">
    <source>
        <dbReference type="EMBL" id="MDD9327718.1"/>
    </source>
</evidence>
<dbReference type="InterPro" id="IPR050090">
    <property type="entry name" value="Tyrosine_recombinase_XerCD"/>
</dbReference>
<protein>
    <submittedName>
        <fullName evidence="7">Tyrosine-type recombinase/integrase</fullName>
    </submittedName>
</protein>
<evidence type="ECO:0000256" key="1">
    <source>
        <dbReference type="ARBA" id="ARBA00022908"/>
    </source>
</evidence>
<gene>
    <name evidence="7" type="ORF">ORY91_001128</name>
    <name evidence="8" type="ORF">V9W64_09260</name>
</gene>
<dbReference type="PANTHER" id="PTHR30349:SF90">
    <property type="entry name" value="TYROSINE RECOMBINASE XERD"/>
    <property type="match status" value="1"/>
</dbReference>
<evidence type="ECO:0000256" key="2">
    <source>
        <dbReference type="ARBA" id="ARBA00023125"/>
    </source>
</evidence>
<keyword evidence="9" id="KW-1185">Reference proteome</keyword>
<dbReference type="InterPro" id="IPR044068">
    <property type="entry name" value="CB"/>
</dbReference>
<evidence type="ECO:0000259" key="5">
    <source>
        <dbReference type="PROSITE" id="PS51898"/>
    </source>
</evidence>
<dbReference type="InterPro" id="IPR010998">
    <property type="entry name" value="Integrase_recombinase_N"/>
</dbReference>
<dbReference type="GO" id="GO:0015074">
    <property type="term" value="P:DNA integration"/>
    <property type="evidence" value="ECO:0007669"/>
    <property type="project" value="UniProtKB-KW"/>
</dbReference>
<dbReference type="GO" id="GO:0003677">
    <property type="term" value="F:DNA binding"/>
    <property type="evidence" value="ECO:0007669"/>
    <property type="project" value="UniProtKB-UniRule"/>
</dbReference>
<reference evidence="8" key="2">
    <citation type="submission" date="2024-02" db="EMBL/GenBank/DDBJ databases">
        <title>Neisseria leonii sp. nov.</title>
        <authorList>
            <person name="Boutroux M."/>
            <person name="Favre-Rochex S."/>
            <person name="Gorgette O."/>
            <person name="Touak G."/>
            <person name="Muhle E."/>
            <person name="Chesneau O."/>
            <person name="Clermont D."/>
            <person name="Rahi P."/>
        </authorList>
    </citation>
    <scope>NUCLEOTIDE SEQUENCE</scope>
    <source>
        <strain evidence="8">51.81</strain>
    </source>
</reference>
<dbReference type="SUPFAM" id="SSF56349">
    <property type="entry name" value="DNA breaking-rejoining enzymes"/>
    <property type="match status" value="1"/>
</dbReference>
<dbReference type="EMBL" id="CP146598">
    <property type="protein sequence ID" value="WWY02870.1"/>
    <property type="molecule type" value="Genomic_DNA"/>
</dbReference>
<dbReference type="InterPro" id="IPR004107">
    <property type="entry name" value="Integrase_SAM-like_N"/>
</dbReference>
<dbReference type="SUPFAM" id="SSF47823">
    <property type="entry name" value="lambda integrase-like, N-terminal domain"/>
    <property type="match status" value="1"/>
</dbReference>
<evidence type="ECO:0000313" key="9">
    <source>
        <dbReference type="Proteomes" id="UP001149607"/>
    </source>
</evidence>
<proteinExistence type="predicted"/>
<dbReference type="PANTHER" id="PTHR30349">
    <property type="entry name" value="PHAGE INTEGRASE-RELATED"/>
    <property type="match status" value="1"/>
</dbReference>
<dbReference type="AlphaFoldDB" id="A0A9X4IE21"/>
<dbReference type="InterPro" id="IPR002104">
    <property type="entry name" value="Integrase_catalytic"/>
</dbReference>
<dbReference type="InterPro" id="IPR011010">
    <property type="entry name" value="DNA_brk_join_enz"/>
</dbReference>
<dbReference type="EMBL" id="JAPQFL010000002">
    <property type="protein sequence ID" value="MDD9327718.1"/>
    <property type="molecule type" value="Genomic_DNA"/>
</dbReference>
<feature type="domain" description="Tyr recombinase" evidence="5">
    <location>
        <begin position="104"/>
        <end position="309"/>
    </location>
</feature>
<evidence type="ECO:0000256" key="3">
    <source>
        <dbReference type="ARBA" id="ARBA00023172"/>
    </source>
</evidence>
<feature type="domain" description="Core-binding (CB)" evidence="6">
    <location>
        <begin position="1"/>
        <end position="83"/>
    </location>
</feature>
<dbReference type="Gene3D" id="1.10.443.10">
    <property type="entry name" value="Intergrase catalytic core"/>
    <property type="match status" value="1"/>
</dbReference>
<accession>A0A9X4IE21</accession>
<dbReference type="Pfam" id="PF00589">
    <property type="entry name" value="Phage_integrase"/>
    <property type="match status" value="1"/>
</dbReference>
<dbReference type="Pfam" id="PF02899">
    <property type="entry name" value="Phage_int_SAM_1"/>
    <property type="match status" value="1"/>
</dbReference>
<reference evidence="7" key="1">
    <citation type="submission" date="2022-10" db="EMBL/GenBank/DDBJ databases">
        <authorList>
            <person name="Boutroux M."/>
        </authorList>
    </citation>
    <scope>NUCLEOTIDE SEQUENCE</scope>
    <source>
        <strain evidence="7">51.81</strain>
    </source>
</reference>
<name>A0A9X4IE21_9NEIS</name>